<dbReference type="InterPro" id="IPR018106">
    <property type="entry name" value="CAP_CS_N"/>
</dbReference>
<feature type="region of interest" description="Disordered" evidence="3">
    <location>
        <begin position="122"/>
        <end position="145"/>
    </location>
</feature>
<dbReference type="PROSITE" id="PS01088">
    <property type="entry name" value="CAP_1"/>
    <property type="match status" value="1"/>
</dbReference>
<feature type="region of interest" description="Disordered" evidence="3">
    <location>
        <begin position="365"/>
        <end position="433"/>
    </location>
</feature>
<feature type="region of interest" description="Disordered" evidence="3">
    <location>
        <begin position="51"/>
        <end position="73"/>
    </location>
</feature>
<dbReference type="InterPro" id="IPR001837">
    <property type="entry name" value="Adenylate_cyclase-assoc_CAP"/>
</dbReference>
<dbReference type="GO" id="GO:0019933">
    <property type="term" value="P:cAMP-mediated signaling"/>
    <property type="evidence" value="ECO:0007669"/>
    <property type="project" value="TreeGrafter"/>
</dbReference>
<dbReference type="Proteomes" id="UP001310594">
    <property type="component" value="Unassembled WGS sequence"/>
</dbReference>
<proteinExistence type="inferred from homology"/>
<dbReference type="AlphaFoldDB" id="A0AAN7ZU59"/>
<dbReference type="PANTHER" id="PTHR10652">
    <property type="entry name" value="ADENYLYL CYCLASE-ASSOCIATED PROTEIN"/>
    <property type="match status" value="1"/>
</dbReference>
<feature type="compositionally biased region" description="Basic and acidic residues" evidence="3">
    <location>
        <begin position="122"/>
        <end position="139"/>
    </location>
</feature>
<dbReference type="SUPFAM" id="SSF101278">
    <property type="entry name" value="N-terminal domain of adenylylcyclase associated protein, CAP"/>
    <property type="match status" value="1"/>
</dbReference>
<dbReference type="Gene3D" id="1.25.40.330">
    <property type="entry name" value="Adenylate cyclase-associated CAP, N-terminal domain"/>
    <property type="match status" value="1"/>
</dbReference>
<organism evidence="5 6">
    <name type="scientific">Elasticomyces elasticus</name>
    <dbReference type="NCBI Taxonomy" id="574655"/>
    <lineage>
        <taxon>Eukaryota</taxon>
        <taxon>Fungi</taxon>
        <taxon>Dikarya</taxon>
        <taxon>Ascomycota</taxon>
        <taxon>Pezizomycotina</taxon>
        <taxon>Dothideomycetes</taxon>
        <taxon>Dothideomycetidae</taxon>
        <taxon>Mycosphaerellales</taxon>
        <taxon>Teratosphaeriaceae</taxon>
        <taxon>Elasticomyces</taxon>
    </lineage>
</organism>
<evidence type="ECO:0000256" key="3">
    <source>
        <dbReference type="SAM" id="MobiDB-lite"/>
    </source>
</evidence>
<name>A0AAN7ZU59_9PEZI</name>
<dbReference type="Pfam" id="PF08603">
    <property type="entry name" value="CAP_C"/>
    <property type="match status" value="1"/>
</dbReference>
<dbReference type="EMBL" id="JAVRQU010000007">
    <property type="protein sequence ID" value="KAK5700516.1"/>
    <property type="molecule type" value="Genomic_DNA"/>
</dbReference>
<dbReference type="Pfam" id="PF01213">
    <property type="entry name" value="CAP_N-CM"/>
    <property type="match status" value="1"/>
</dbReference>
<dbReference type="InterPro" id="IPR017901">
    <property type="entry name" value="C-CAP_CF_C-like"/>
</dbReference>
<dbReference type="GO" id="GO:0007015">
    <property type="term" value="P:actin filament organization"/>
    <property type="evidence" value="ECO:0007669"/>
    <property type="project" value="TreeGrafter"/>
</dbReference>
<dbReference type="InterPro" id="IPR013912">
    <property type="entry name" value="Adenylate_cyclase-assoc_CAP_C"/>
</dbReference>
<evidence type="ECO:0000259" key="4">
    <source>
        <dbReference type="PROSITE" id="PS51329"/>
    </source>
</evidence>
<evidence type="ECO:0000313" key="5">
    <source>
        <dbReference type="EMBL" id="KAK5700516.1"/>
    </source>
</evidence>
<feature type="region of interest" description="Disordered" evidence="3">
    <location>
        <begin position="297"/>
        <end position="353"/>
    </location>
</feature>
<reference evidence="5" key="1">
    <citation type="submission" date="2023-08" db="EMBL/GenBank/DDBJ databases">
        <title>Black Yeasts Isolated from many extreme environments.</title>
        <authorList>
            <person name="Coleine C."/>
            <person name="Stajich J.E."/>
            <person name="Selbmann L."/>
        </authorList>
    </citation>
    <scope>NUCLEOTIDE SEQUENCE</scope>
    <source>
        <strain evidence="5">CCFEE 5810</strain>
    </source>
</reference>
<dbReference type="SMART" id="SM00673">
    <property type="entry name" value="CARP"/>
    <property type="match status" value="2"/>
</dbReference>
<accession>A0AAN7ZU59</accession>
<dbReference type="GO" id="GO:0008179">
    <property type="term" value="F:adenylate cyclase binding"/>
    <property type="evidence" value="ECO:0007669"/>
    <property type="project" value="TreeGrafter"/>
</dbReference>
<dbReference type="InterPro" id="IPR053950">
    <property type="entry name" value="CAP_N"/>
</dbReference>
<dbReference type="InterPro" id="IPR036222">
    <property type="entry name" value="CAP_N_sf"/>
</dbReference>
<dbReference type="InterPro" id="IPR016098">
    <property type="entry name" value="CAP/MinC_C"/>
</dbReference>
<dbReference type="GO" id="GO:0003779">
    <property type="term" value="F:actin binding"/>
    <property type="evidence" value="ECO:0007669"/>
    <property type="project" value="InterPro"/>
</dbReference>
<dbReference type="InterPro" id="IPR006599">
    <property type="entry name" value="CARP_motif"/>
</dbReference>
<gene>
    <name evidence="5" type="primary">SRV2</name>
    <name evidence="5" type="ORF">LTR97_005033</name>
</gene>
<feature type="domain" description="C-CAP/cofactor C-like" evidence="4">
    <location>
        <begin position="433"/>
        <end position="568"/>
    </location>
</feature>
<evidence type="ECO:0000256" key="2">
    <source>
        <dbReference type="RuleBase" id="RU000647"/>
    </source>
</evidence>
<dbReference type="InterPro" id="IPR036223">
    <property type="entry name" value="CAP_C_sf"/>
</dbReference>
<comment type="caution">
    <text evidence="5">The sequence shown here is derived from an EMBL/GenBank/DDBJ whole genome shotgun (WGS) entry which is preliminary data.</text>
</comment>
<comment type="similarity">
    <text evidence="1 2">Belongs to the CAP family.</text>
</comment>
<sequence length="616" mass="65412">MSRPASIADASVRNSISSPLTVTTADNPLTTLIRRLEAATSRLEDIASSASTFEHTDGATPVPVGHPASSSGTELPALVEQASHTHAPKPQPLPGAVAAFDELVKTHVAAFVDASAPFHDVLEMPEKPKRRGGKQEESKTAGGALEPVLPKQARAVAEAFAHQRQFILLSTKAKKPDFSQAETAVLYEKMGETIALVESLQDRNRGSPVDSHLTMVAAGIDGLRWAVGGKAQHVLDALESADYWKIKLLNKDERTTKFSRSYIDLLNGLAAYVGEHFKDGLTWNNNGIDAFQANEDLDNDSVSSTPTINGAPPPPPPPPLPVFDNIPGSAPAPPPPPPGGAPKAAPAGGDMGSVFAELNRGASVTSGLKKVDPSQMTHKNPSLRAAATDPIEHSRSKSPGPDVKPKPPSMRQNSTSSTVIRAPAAASKSVKRPEKMELDGRRWIIENYDSPSKPVTVDVELSQTLLISNCKNTTIELTGKANAISIDNSPRLKIKVSSLVSSIDVIKCSDIIIEVEGKVPTVLLDQVDGGTIKLGVDSSLALEVFTSKCTAINVILPPDEDDINAAKQALRKGEELNIEEIEGKMKPLPEQIRTSFVTATEDKPVALASEIVQHAG</sequence>
<feature type="compositionally biased region" description="Polar residues" evidence="3">
    <location>
        <begin position="410"/>
        <end position="419"/>
    </location>
</feature>
<dbReference type="Gene3D" id="2.160.20.70">
    <property type="match status" value="1"/>
</dbReference>
<dbReference type="InterPro" id="IPR013992">
    <property type="entry name" value="Adenylate_cyclase-assoc_CAP_N"/>
</dbReference>
<protein>
    <recommendedName>
        <fullName evidence="2">Adenylyl cyclase-associated protein</fullName>
    </recommendedName>
</protein>
<dbReference type="Pfam" id="PF21938">
    <property type="entry name" value="CAP_N"/>
    <property type="match status" value="1"/>
</dbReference>
<feature type="compositionally biased region" description="Pro residues" evidence="3">
    <location>
        <begin position="311"/>
        <end position="321"/>
    </location>
</feature>
<evidence type="ECO:0000256" key="1">
    <source>
        <dbReference type="ARBA" id="ARBA00007659"/>
    </source>
</evidence>
<dbReference type="PROSITE" id="PS51329">
    <property type="entry name" value="C_CAP_COFACTOR_C"/>
    <property type="match status" value="1"/>
</dbReference>
<dbReference type="SUPFAM" id="SSF69340">
    <property type="entry name" value="C-terminal domain of adenylylcyclase associated protein"/>
    <property type="match status" value="1"/>
</dbReference>
<dbReference type="PANTHER" id="PTHR10652:SF0">
    <property type="entry name" value="ADENYLYL CYCLASE-ASSOCIATED PROTEIN"/>
    <property type="match status" value="1"/>
</dbReference>
<feature type="compositionally biased region" description="Pro residues" evidence="3">
    <location>
        <begin position="330"/>
        <end position="340"/>
    </location>
</feature>
<dbReference type="GO" id="GO:0005737">
    <property type="term" value="C:cytoplasm"/>
    <property type="evidence" value="ECO:0007669"/>
    <property type="project" value="TreeGrafter"/>
</dbReference>
<evidence type="ECO:0000313" key="6">
    <source>
        <dbReference type="Proteomes" id="UP001310594"/>
    </source>
</evidence>